<dbReference type="AlphaFoldDB" id="A0A935UE25"/>
<reference evidence="1 2" key="1">
    <citation type="submission" date="2020-10" db="EMBL/GenBank/DDBJ databases">
        <title>Connecting structure to function with the recovery of over 1000 high-quality activated sludge metagenome-assembled genomes encoding full-length rRNA genes using long-read sequencing.</title>
        <authorList>
            <person name="Singleton C.M."/>
            <person name="Petriglieri F."/>
            <person name="Kristensen J.M."/>
            <person name="Kirkegaard R.H."/>
            <person name="Michaelsen T.Y."/>
            <person name="Andersen M.H."/>
            <person name="Karst S.M."/>
            <person name="Dueholm M.S."/>
            <person name="Nielsen P.H."/>
            <person name="Albertsen M."/>
        </authorList>
    </citation>
    <scope>NUCLEOTIDE SEQUENCE [LARGE SCALE GENOMIC DNA]</scope>
    <source>
        <strain evidence="1">EsbW_18-Q3-R4-48_BATAC.285</strain>
    </source>
</reference>
<evidence type="ECO:0008006" key="3">
    <source>
        <dbReference type="Google" id="ProtNLM"/>
    </source>
</evidence>
<dbReference type="EMBL" id="JADJMH010000001">
    <property type="protein sequence ID" value="MBK7673491.1"/>
    <property type="molecule type" value="Genomic_DNA"/>
</dbReference>
<evidence type="ECO:0000313" key="2">
    <source>
        <dbReference type="Proteomes" id="UP000697998"/>
    </source>
</evidence>
<organism evidence="1 2">
    <name type="scientific">Candidatus Accumulibacter proximus</name>
    <dbReference type="NCBI Taxonomy" id="2954385"/>
    <lineage>
        <taxon>Bacteria</taxon>
        <taxon>Pseudomonadati</taxon>
        <taxon>Pseudomonadota</taxon>
        <taxon>Betaproteobacteria</taxon>
        <taxon>Candidatus Accumulibacter</taxon>
    </lineage>
</organism>
<evidence type="ECO:0000313" key="1">
    <source>
        <dbReference type="EMBL" id="MBK7673491.1"/>
    </source>
</evidence>
<name>A0A935UE25_9PROT</name>
<protein>
    <recommendedName>
        <fullName evidence="3">PIN domain-containing protein</fullName>
    </recommendedName>
</protein>
<gene>
    <name evidence="1" type="ORF">IPJ27_01255</name>
</gene>
<dbReference type="SUPFAM" id="SSF88723">
    <property type="entry name" value="PIN domain-like"/>
    <property type="match status" value="1"/>
</dbReference>
<dbReference type="InterPro" id="IPR029060">
    <property type="entry name" value="PIN-like_dom_sf"/>
</dbReference>
<dbReference type="Proteomes" id="UP000697998">
    <property type="component" value="Unassembled WGS sequence"/>
</dbReference>
<proteinExistence type="predicted"/>
<sequence>MKTLYLDVCVLCRPFDDQNQLRIRLETDAVFLILRRIETGLYRAVVSPAHVKEVEAIKETSERLEMERLLSRLSKSCEYDLSQARHRAEALIGSGFGIADAAHVAFAEQVASYFITCDDKLLRRCAHAELPIYAMSPLEFIAQEEP</sequence>
<comment type="caution">
    <text evidence="1">The sequence shown here is derived from an EMBL/GenBank/DDBJ whole genome shotgun (WGS) entry which is preliminary data.</text>
</comment>
<accession>A0A935UE25</accession>